<protein>
    <recommendedName>
        <fullName evidence="4">Peptidyl-prolyl cis-trans isomerase</fullName>
        <shortName evidence="4">PPIase</shortName>
        <ecNumber evidence="4">5.2.1.8</ecNumber>
    </recommendedName>
</protein>
<dbReference type="AlphaFoldDB" id="A0A7K1T5C4"/>
<evidence type="ECO:0000313" key="7">
    <source>
        <dbReference type="Proteomes" id="UP000488839"/>
    </source>
</evidence>
<feature type="domain" description="PPIase cyclophilin-type" evidence="5">
    <location>
        <begin position="17"/>
        <end position="168"/>
    </location>
</feature>
<comment type="similarity">
    <text evidence="4">Belongs to the cyclophilin-type PPIase family.</text>
</comment>
<keyword evidence="7" id="KW-1185">Reference proteome</keyword>
<reference evidence="6 7" key="1">
    <citation type="submission" date="2019-11" db="EMBL/GenBank/DDBJ databases">
        <title>Whole genome shotgun sequencing (WGS) data from Adlercreutzia equolifaciens ResAG-91, Eggerthella lenta MRI-F36, MRI-F37, MRI-F40, ResAG-49, ResAG-88, ResAG-121, ResAG-145, and Gordonibacter sp. ResAG-5, ResAG-26, ResAG-43, ResAG-50, ResAG-59.</title>
        <authorList>
            <person name="Stoll D.A."/>
            <person name="Danylec N."/>
            <person name="Franz C.M.A.P."/>
            <person name="Huch M."/>
        </authorList>
    </citation>
    <scope>NUCLEOTIDE SEQUENCE [LARGE SCALE GENOMIC DNA]</scope>
    <source>
        <strain evidence="6 7">ResAG-91</strain>
    </source>
</reference>
<dbReference type="InterPro" id="IPR002130">
    <property type="entry name" value="Cyclophilin-type_PPIase_dom"/>
</dbReference>
<proteinExistence type="inferred from homology"/>
<dbReference type="EMBL" id="WPOO01000008">
    <property type="protein sequence ID" value="MVN58782.1"/>
    <property type="molecule type" value="Genomic_DNA"/>
</dbReference>
<comment type="catalytic activity">
    <reaction evidence="4">
        <text>[protein]-peptidylproline (omega=180) = [protein]-peptidylproline (omega=0)</text>
        <dbReference type="Rhea" id="RHEA:16237"/>
        <dbReference type="Rhea" id="RHEA-COMP:10747"/>
        <dbReference type="Rhea" id="RHEA-COMP:10748"/>
        <dbReference type="ChEBI" id="CHEBI:83833"/>
        <dbReference type="ChEBI" id="CHEBI:83834"/>
        <dbReference type="EC" id="5.2.1.8"/>
    </reaction>
</comment>
<sequence length="229" mass="24391">MARIELEIYTPGYKPNGREVAVIETSRGTVRAELFGCEAPVTVGNFIELAAKGFYDSLKFHAKKPGSVVLGGCPTTRTMGPAQVLAAAQGAIRGMHPGTGDARYTIIDEWEDNPRNAHRLGSLCMAHKSAPNSGSCQFYFSLDEQPEFDDKYTVFGQATEGLEVIEQLAIGDAIKGIVIEGADEEALAEAIAQDTPRPPTPQEALAAIEAERAERAAAKAAVEAAEVAE</sequence>
<evidence type="ECO:0000259" key="5">
    <source>
        <dbReference type="PROSITE" id="PS50072"/>
    </source>
</evidence>
<dbReference type="PANTHER" id="PTHR45625:SF4">
    <property type="entry name" value="PEPTIDYLPROLYL ISOMERASE DOMAIN AND WD REPEAT-CONTAINING PROTEIN 1"/>
    <property type="match status" value="1"/>
</dbReference>
<dbReference type="CDD" id="cd00317">
    <property type="entry name" value="cyclophilin"/>
    <property type="match status" value="1"/>
</dbReference>
<dbReference type="PANTHER" id="PTHR45625">
    <property type="entry name" value="PEPTIDYL-PROLYL CIS-TRANS ISOMERASE-RELATED"/>
    <property type="match status" value="1"/>
</dbReference>
<dbReference type="SUPFAM" id="SSF50891">
    <property type="entry name" value="Cyclophilin-like"/>
    <property type="match status" value="1"/>
</dbReference>
<dbReference type="GO" id="GO:0003755">
    <property type="term" value="F:peptidyl-prolyl cis-trans isomerase activity"/>
    <property type="evidence" value="ECO:0007669"/>
    <property type="project" value="UniProtKB-UniRule"/>
</dbReference>
<gene>
    <name evidence="6" type="ORF">GO707_06050</name>
</gene>
<evidence type="ECO:0000256" key="2">
    <source>
        <dbReference type="ARBA" id="ARBA00023110"/>
    </source>
</evidence>
<dbReference type="PROSITE" id="PS50072">
    <property type="entry name" value="CSA_PPIASE_2"/>
    <property type="match status" value="1"/>
</dbReference>
<dbReference type="Proteomes" id="UP000488839">
    <property type="component" value="Unassembled WGS sequence"/>
</dbReference>
<dbReference type="InterPro" id="IPR044666">
    <property type="entry name" value="Cyclophilin_A-like"/>
</dbReference>
<dbReference type="InterPro" id="IPR029000">
    <property type="entry name" value="Cyclophilin-like_dom_sf"/>
</dbReference>
<accession>A0A7K1T5C4</accession>
<dbReference type="Gene3D" id="2.40.100.10">
    <property type="entry name" value="Cyclophilin-like"/>
    <property type="match status" value="1"/>
</dbReference>
<keyword evidence="2 4" id="KW-0697">Rotamase</keyword>
<evidence type="ECO:0000256" key="1">
    <source>
        <dbReference type="ARBA" id="ARBA00002388"/>
    </source>
</evidence>
<organism evidence="6 7">
    <name type="scientific">Adlercreutzia rubneri</name>
    <dbReference type="NCBI Taxonomy" id="2916441"/>
    <lineage>
        <taxon>Bacteria</taxon>
        <taxon>Bacillati</taxon>
        <taxon>Actinomycetota</taxon>
        <taxon>Coriobacteriia</taxon>
        <taxon>Eggerthellales</taxon>
        <taxon>Eggerthellaceae</taxon>
        <taxon>Adlercreutzia</taxon>
    </lineage>
</organism>
<evidence type="ECO:0000313" key="6">
    <source>
        <dbReference type="EMBL" id="MVN58782.1"/>
    </source>
</evidence>
<evidence type="ECO:0000256" key="3">
    <source>
        <dbReference type="ARBA" id="ARBA00023235"/>
    </source>
</evidence>
<comment type="caution">
    <text evidence="6">The sequence shown here is derived from an EMBL/GenBank/DDBJ whole genome shotgun (WGS) entry which is preliminary data.</text>
</comment>
<dbReference type="PRINTS" id="PR00153">
    <property type="entry name" value="CSAPPISMRASE"/>
</dbReference>
<name>A0A7K1T5C4_9ACTN</name>
<keyword evidence="3 4" id="KW-0413">Isomerase</keyword>
<dbReference type="RefSeq" id="WP_114539189.1">
    <property type="nucleotide sequence ID" value="NZ_JARFIT010000004.1"/>
</dbReference>
<comment type="function">
    <text evidence="1 4">PPIases accelerate the folding of proteins. It catalyzes the cis-trans isomerization of proline imidic peptide bonds in oligopeptides.</text>
</comment>
<dbReference type="Pfam" id="PF00160">
    <property type="entry name" value="Pro_isomerase"/>
    <property type="match status" value="1"/>
</dbReference>
<dbReference type="EC" id="5.2.1.8" evidence="4"/>
<evidence type="ECO:0000256" key="4">
    <source>
        <dbReference type="RuleBase" id="RU363019"/>
    </source>
</evidence>